<organism evidence="4 5">
    <name type="scientific">Kockovaella imperatae</name>
    <dbReference type="NCBI Taxonomy" id="4999"/>
    <lineage>
        <taxon>Eukaryota</taxon>
        <taxon>Fungi</taxon>
        <taxon>Dikarya</taxon>
        <taxon>Basidiomycota</taxon>
        <taxon>Agaricomycotina</taxon>
        <taxon>Tremellomycetes</taxon>
        <taxon>Tremellales</taxon>
        <taxon>Cuniculitremaceae</taxon>
        <taxon>Kockovaella</taxon>
    </lineage>
</organism>
<feature type="domain" description="Up-regulated during septation protein 1" evidence="3">
    <location>
        <begin position="106"/>
        <end position="218"/>
    </location>
</feature>
<feature type="coiled-coil region" evidence="1">
    <location>
        <begin position="610"/>
        <end position="768"/>
    </location>
</feature>
<comment type="caution">
    <text evidence="4">The sequence shown here is derived from an EMBL/GenBank/DDBJ whole genome shotgun (WGS) entry which is preliminary data.</text>
</comment>
<feature type="region of interest" description="Disordered" evidence="2">
    <location>
        <begin position="1"/>
        <end position="57"/>
    </location>
</feature>
<evidence type="ECO:0000256" key="2">
    <source>
        <dbReference type="SAM" id="MobiDB-lite"/>
    </source>
</evidence>
<feature type="coiled-coil region" evidence="1">
    <location>
        <begin position="403"/>
        <end position="441"/>
    </location>
</feature>
<dbReference type="AlphaFoldDB" id="A0A1Y1UG66"/>
<evidence type="ECO:0000256" key="1">
    <source>
        <dbReference type="SAM" id="Coils"/>
    </source>
</evidence>
<proteinExistence type="predicted"/>
<evidence type="ECO:0000313" key="5">
    <source>
        <dbReference type="Proteomes" id="UP000193218"/>
    </source>
</evidence>
<protein>
    <submittedName>
        <fullName evidence="4">Up-regulated during septation-domain-containing protein</fullName>
    </submittedName>
</protein>
<dbReference type="InterPro" id="IPR029191">
    <property type="entry name" value="Uds1"/>
</dbReference>
<feature type="coiled-coil region" evidence="1">
    <location>
        <begin position="241"/>
        <end position="331"/>
    </location>
</feature>
<feature type="region of interest" description="Disordered" evidence="2">
    <location>
        <begin position="73"/>
        <end position="99"/>
    </location>
</feature>
<dbReference type="OrthoDB" id="5569911at2759"/>
<dbReference type="EMBL" id="NBSH01000008">
    <property type="protein sequence ID" value="ORX36527.1"/>
    <property type="molecule type" value="Genomic_DNA"/>
</dbReference>
<dbReference type="InParanoid" id="A0A1Y1UG66"/>
<feature type="compositionally biased region" description="Gly residues" evidence="2">
    <location>
        <begin position="21"/>
        <end position="35"/>
    </location>
</feature>
<dbReference type="RefSeq" id="XP_021870628.1">
    <property type="nucleotide sequence ID" value="XM_022016183.1"/>
</dbReference>
<dbReference type="Pfam" id="PF15456">
    <property type="entry name" value="Uds1"/>
    <property type="match status" value="1"/>
</dbReference>
<keyword evidence="1" id="KW-0175">Coiled coil</keyword>
<name>A0A1Y1UG66_9TREE</name>
<feature type="coiled-coil region" evidence="1">
    <location>
        <begin position="128"/>
        <end position="207"/>
    </location>
</feature>
<feature type="coiled-coil region" evidence="1">
    <location>
        <begin position="498"/>
        <end position="525"/>
    </location>
</feature>
<feature type="compositionally biased region" description="Low complexity" evidence="2">
    <location>
        <begin position="8"/>
        <end position="20"/>
    </location>
</feature>
<gene>
    <name evidence="4" type="ORF">BD324DRAFT_629232</name>
</gene>
<evidence type="ECO:0000259" key="3">
    <source>
        <dbReference type="Pfam" id="PF15456"/>
    </source>
</evidence>
<dbReference type="GeneID" id="33557992"/>
<reference evidence="4 5" key="1">
    <citation type="submission" date="2017-03" db="EMBL/GenBank/DDBJ databases">
        <title>Widespread Adenine N6-methylation of Active Genes in Fungi.</title>
        <authorList>
            <consortium name="DOE Joint Genome Institute"/>
            <person name="Mondo S.J."/>
            <person name="Dannebaum R.O."/>
            <person name="Kuo R.C."/>
            <person name="Louie K.B."/>
            <person name="Bewick A.J."/>
            <person name="Labutti K."/>
            <person name="Haridas S."/>
            <person name="Kuo A."/>
            <person name="Salamov A."/>
            <person name="Ahrendt S.R."/>
            <person name="Lau R."/>
            <person name="Bowen B.P."/>
            <person name="Lipzen A."/>
            <person name="Sullivan W."/>
            <person name="Andreopoulos W.B."/>
            <person name="Clum A."/>
            <person name="Lindquist E."/>
            <person name="Daum C."/>
            <person name="Northen T.R."/>
            <person name="Ramamoorthy G."/>
            <person name="Schmitz R.J."/>
            <person name="Gryganskyi A."/>
            <person name="Culley D."/>
            <person name="Magnuson J."/>
            <person name="James T.Y."/>
            <person name="O'Malley M.A."/>
            <person name="Stajich J.E."/>
            <person name="Spatafora J.W."/>
            <person name="Visel A."/>
            <person name="Grigoriev I.V."/>
        </authorList>
    </citation>
    <scope>NUCLEOTIDE SEQUENCE [LARGE SCALE GENOMIC DNA]</scope>
    <source>
        <strain evidence="4 5">NRRL Y-17943</strain>
    </source>
</reference>
<evidence type="ECO:0000313" key="4">
    <source>
        <dbReference type="EMBL" id="ORX36527.1"/>
    </source>
</evidence>
<keyword evidence="5" id="KW-1185">Reference proteome</keyword>
<accession>A0A1Y1UG66</accession>
<dbReference type="Proteomes" id="UP000193218">
    <property type="component" value="Unassembled WGS sequence"/>
</dbReference>
<sequence>MATMSMEGSSTGYNGQSSSSGGHGVVNGINGGSSLGHGMTDRNGQGVGAGHLGQDDRSMGIAMGMRRDQMGSVASDEMDDYGDGVERSGSTSGSTDIAGGSDEMLMTLLAGQAAVDCENLPVGQWEEVDAWKKELTILSNRLDSLVARHQREVKILTAARTLQKLNNANKRMSRQTMESLEQAEKRAEAAEKEVLLLRDREASLRRRLTEHWAGAMAWEVRRLAHISAQAEDKYRRQTMVLNANKAREDELTRQMAKMEQDLRRRTDRAEELEMRVEEMTRRERAIAEEVKGMDQLRLDMEREREEWARERAEWDQSRAMLERDRQGWEEERRGFDDERQGWSMEKRILQSEMETHKKDHQAALESGKMSERDRITMDRVRTTLAGMLGRKGGVGEAEIVDAAEDVRRLLTQREKEVLSLKEEMREVNMGLEEEVRRVSADRDLWKNRSEKGEQGRRDEMAALEKTVRTQADQISDMSLRNESLSTSLAAAQSNISSLASSSASTKTLQNRINSLEAELESIAGQFNEVWSILPSRSKRAEAELVDPRTGLSNASLASPSRAVNFAALQAVYTPNNEGFAGIDEMLKRVRGMVDDGKLLVERVCRLGQERELLKANAARAKKLAEDSQAALQTYQQQVAELEHKLASSGTAESKFLNELNSLRSALDSASTSKRQLETQLSTHTESINRLETANRSLSSKTLSLAEDAEKEKKILQKKMQDEIDRLKREVEEAQEEVDEARTRGSAQRIQLLDELNSLQAENADLRKQIRMRK</sequence>